<dbReference type="Proteomes" id="UP000593564">
    <property type="component" value="Unassembled WGS sequence"/>
</dbReference>
<keyword evidence="10" id="KW-1185">Reference proteome</keyword>
<keyword evidence="3" id="KW-0964">Secreted</keyword>
<dbReference type="SUPFAM" id="SSF49503">
    <property type="entry name" value="Cupredoxins"/>
    <property type="match status" value="1"/>
</dbReference>
<reference evidence="10" key="1">
    <citation type="journal article" date="2020" name="Nat. Commun.">
        <title>Genome assembly of wild tea tree DASZ reveals pedigree and selection history of tea varieties.</title>
        <authorList>
            <person name="Zhang W."/>
            <person name="Zhang Y."/>
            <person name="Qiu H."/>
            <person name="Guo Y."/>
            <person name="Wan H."/>
            <person name="Zhang X."/>
            <person name="Scossa F."/>
            <person name="Alseekh S."/>
            <person name="Zhang Q."/>
            <person name="Wang P."/>
            <person name="Xu L."/>
            <person name="Schmidt M.H."/>
            <person name="Jia X."/>
            <person name="Li D."/>
            <person name="Zhu A."/>
            <person name="Guo F."/>
            <person name="Chen W."/>
            <person name="Ni D."/>
            <person name="Usadel B."/>
            <person name="Fernie A.R."/>
            <person name="Wen W."/>
        </authorList>
    </citation>
    <scope>NUCLEOTIDE SEQUENCE [LARGE SCALE GENOMIC DNA]</scope>
    <source>
        <strain evidence="10">cv. G240</strain>
    </source>
</reference>
<evidence type="ECO:0000256" key="6">
    <source>
        <dbReference type="ARBA" id="ARBA00023002"/>
    </source>
</evidence>
<dbReference type="PANTHER" id="PTHR11709:SF410">
    <property type="entry name" value="LACCASE"/>
    <property type="match status" value="1"/>
</dbReference>
<comment type="subcellular location">
    <subcellularLocation>
        <location evidence="1">Secreted</location>
    </subcellularLocation>
</comment>
<evidence type="ECO:0000256" key="7">
    <source>
        <dbReference type="ARBA" id="ARBA00023008"/>
    </source>
</evidence>
<dbReference type="GO" id="GO:0005507">
    <property type="term" value="F:copper ion binding"/>
    <property type="evidence" value="ECO:0007669"/>
    <property type="project" value="InterPro"/>
</dbReference>
<dbReference type="GO" id="GO:0016491">
    <property type="term" value="F:oxidoreductase activity"/>
    <property type="evidence" value="ECO:0007669"/>
    <property type="project" value="UniProtKB-KW"/>
</dbReference>
<evidence type="ECO:0000256" key="2">
    <source>
        <dbReference type="ARBA" id="ARBA00010609"/>
    </source>
</evidence>
<dbReference type="InterPro" id="IPR008972">
    <property type="entry name" value="Cupredoxin"/>
</dbReference>
<dbReference type="PANTHER" id="PTHR11709">
    <property type="entry name" value="MULTI-COPPER OXIDASE"/>
    <property type="match status" value="1"/>
</dbReference>
<evidence type="ECO:0000313" key="9">
    <source>
        <dbReference type="EMBL" id="KAF5955285.1"/>
    </source>
</evidence>
<dbReference type="PROSITE" id="PS00080">
    <property type="entry name" value="MULTICOPPER_OXIDASE2"/>
    <property type="match status" value="1"/>
</dbReference>
<dbReference type="InterPro" id="IPR033138">
    <property type="entry name" value="Cu_oxidase_CS"/>
</dbReference>
<dbReference type="InterPro" id="IPR045087">
    <property type="entry name" value="Cu-oxidase_fam"/>
</dbReference>
<dbReference type="Pfam" id="PF07731">
    <property type="entry name" value="Cu-oxidase_2"/>
    <property type="match status" value="1"/>
</dbReference>
<feature type="domain" description="Plastocyanin-like" evidence="8">
    <location>
        <begin position="31"/>
        <end position="78"/>
    </location>
</feature>
<evidence type="ECO:0000256" key="5">
    <source>
        <dbReference type="ARBA" id="ARBA00022737"/>
    </source>
</evidence>
<dbReference type="PROSITE" id="PS00079">
    <property type="entry name" value="MULTICOPPER_OXIDASE1"/>
    <property type="match status" value="1"/>
</dbReference>
<comment type="caution">
    <text evidence="9">The sequence shown here is derived from an EMBL/GenBank/DDBJ whole genome shotgun (WGS) entry which is preliminary data.</text>
</comment>
<protein>
    <recommendedName>
        <fullName evidence="8">Plastocyanin-like domain-containing protein</fullName>
    </recommendedName>
</protein>
<evidence type="ECO:0000259" key="8">
    <source>
        <dbReference type="Pfam" id="PF07731"/>
    </source>
</evidence>
<proteinExistence type="inferred from homology"/>
<evidence type="ECO:0000256" key="3">
    <source>
        <dbReference type="ARBA" id="ARBA00022525"/>
    </source>
</evidence>
<keyword evidence="4" id="KW-0479">Metal-binding</keyword>
<dbReference type="AlphaFoldDB" id="A0A7J7HRV5"/>
<evidence type="ECO:0000256" key="4">
    <source>
        <dbReference type="ARBA" id="ARBA00022723"/>
    </source>
</evidence>
<sequence length="136" mass="15772">MPHRVYAMSRSRHACPCRVLVKICQKIPVSTQGTKVKMLNYNETVEIIFQGTNGLDSSETHPMHFHGYNFYVVGSGYGVWYWHCHFDRHLTWGMATVFVVKNGNTPETSMRDPPPNLPQLINFIRKEYNESRTPNQ</sequence>
<dbReference type="Gene3D" id="2.60.40.420">
    <property type="entry name" value="Cupredoxins - blue copper proteins"/>
    <property type="match status" value="2"/>
</dbReference>
<evidence type="ECO:0000313" key="10">
    <source>
        <dbReference type="Proteomes" id="UP000593564"/>
    </source>
</evidence>
<comment type="similarity">
    <text evidence="2">Belongs to the multicopper oxidase family.</text>
</comment>
<dbReference type="EMBL" id="JACBKZ010000003">
    <property type="protein sequence ID" value="KAF5955285.1"/>
    <property type="molecule type" value="Genomic_DNA"/>
</dbReference>
<gene>
    <name evidence="9" type="ORF">HYC85_008141</name>
</gene>
<keyword evidence="6" id="KW-0560">Oxidoreductase</keyword>
<name>A0A7J7HRV5_CAMSI</name>
<accession>A0A7J7HRV5</accession>
<dbReference type="GO" id="GO:0005576">
    <property type="term" value="C:extracellular region"/>
    <property type="evidence" value="ECO:0007669"/>
    <property type="project" value="UniProtKB-SubCell"/>
</dbReference>
<dbReference type="InterPro" id="IPR002355">
    <property type="entry name" value="Cu_oxidase_Cu_BS"/>
</dbReference>
<reference evidence="9 10" key="2">
    <citation type="submission" date="2020-07" db="EMBL/GenBank/DDBJ databases">
        <title>Genome assembly of wild tea tree DASZ reveals pedigree and selection history of tea varieties.</title>
        <authorList>
            <person name="Zhang W."/>
        </authorList>
    </citation>
    <scope>NUCLEOTIDE SEQUENCE [LARGE SCALE GENOMIC DNA]</scope>
    <source>
        <strain evidence="10">cv. G240</strain>
        <tissue evidence="9">Leaf</tissue>
    </source>
</reference>
<keyword evidence="5" id="KW-0677">Repeat</keyword>
<evidence type="ECO:0000256" key="1">
    <source>
        <dbReference type="ARBA" id="ARBA00004613"/>
    </source>
</evidence>
<dbReference type="InterPro" id="IPR011706">
    <property type="entry name" value="Cu-oxidase_C"/>
</dbReference>
<organism evidence="9 10">
    <name type="scientific">Camellia sinensis</name>
    <name type="common">Tea plant</name>
    <name type="synonym">Thea sinensis</name>
    <dbReference type="NCBI Taxonomy" id="4442"/>
    <lineage>
        <taxon>Eukaryota</taxon>
        <taxon>Viridiplantae</taxon>
        <taxon>Streptophyta</taxon>
        <taxon>Embryophyta</taxon>
        <taxon>Tracheophyta</taxon>
        <taxon>Spermatophyta</taxon>
        <taxon>Magnoliopsida</taxon>
        <taxon>eudicotyledons</taxon>
        <taxon>Gunneridae</taxon>
        <taxon>Pentapetalae</taxon>
        <taxon>asterids</taxon>
        <taxon>Ericales</taxon>
        <taxon>Theaceae</taxon>
        <taxon>Camellia</taxon>
    </lineage>
</organism>
<keyword evidence="7" id="KW-0186">Copper</keyword>